<protein>
    <submittedName>
        <fullName evidence="1">Uncharacterized protein</fullName>
    </submittedName>
</protein>
<reference evidence="1" key="2">
    <citation type="journal article" date="2023" name="Plants (Basel)">
        <title>Annotation of the Turnera subulata (Passifloraceae) Draft Genome Reveals the S-Locus Evolved after the Divergence of Turneroideae from Passifloroideae in a Stepwise Manner.</title>
        <authorList>
            <person name="Henning P.M."/>
            <person name="Roalson E.H."/>
            <person name="Mir W."/>
            <person name="McCubbin A.G."/>
            <person name="Shore J.S."/>
        </authorList>
    </citation>
    <scope>NUCLEOTIDE SEQUENCE</scope>
    <source>
        <strain evidence="1">F60SS</strain>
    </source>
</reference>
<gene>
    <name evidence="1" type="ORF">Tsubulata_014512</name>
</gene>
<keyword evidence="2" id="KW-1185">Reference proteome</keyword>
<sequence>MSRMSAWITTCIPILAIHTAEVALLAFEYGRNLVCEFA</sequence>
<dbReference type="EMBL" id="JAKUCV010002736">
    <property type="protein sequence ID" value="KAJ4841582.1"/>
    <property type="molecule type" value="Genomic_DNA"/>
</dbReference>
<dbReference type="Proteomes" id="UP001141552">
    <property type="component" value="Unassembled WGS sequence"/>
</dbReference>
<reference evidence="1" key="1">
    <citation type="submission" date="2022-02" db="EMBL/GenBank/DDBJ databases">
        <authorList>
            <person name="Henning P.M."/>
            <person name="McCubbin A.G."/>
            <person name="Shore J.S."/>
        </authorList>
    </citation>
    <scope>NUCLEOTIDE SEQUENCE</scope>
    <source>
        <strain evidence="1">F60SS</strain>
        <tissue evidence="1">Leaves</tissue>
    </source>
</reference>
<proteinExistence type="predicted"/>
<name>A0A9Q0G3P3_9ROSI</name>
<evidence type="ECO:0000313" key="2">
    <source>
        <dbReference type="Proteomes" id="UP001141552"/>
    </source>
</evidence>
<dbReference type="AlphaFoldDB" id="A0A9Q0G3P3"/>
<organism evidence="1 2">
    <name type="scientific">Turnera subulata</name>
    <dbReference type="NCBI Taxonomy" id="218843"/>
    <lineage>
        <taxon>Eukaryota</taxon>
        <taxon>Viridiplantae</taxon>
        <taxon>Streptophyta</taxon>
        <taxon>Embryophyta</taxon>
        <taxon>Tracheophyta</taxon>
        <taxon>Spermatophyta</taxon>
        <taxon>Magnoliopsida</taxon>
        <taxon>eudicotyledons</taxon>
        <taxon>Gunneridae</taxon>
        <taxon>Pentapetalae</taxon>
        <taxon>rosids</taxon>
        <taxon>fabids</taxon>
        <taxon>Malpighiales</taxon>
        <taxon>Passifloraceae</taxon>
        <taxon>Turnera</taxon>
    </lineage>
</organism>
<accession>A0A9Q0G3P3</accession>
<evidence type="ECO:0000313" key="1">
    <source>
        <dbReference type="EMBL" id="KAJ4841582.1"/>
    </source>
</evidence>
<comment type="caution">
    <text evidence="1">The sequence shown here is derived from an EMBL/GenBank/DDBJ whole genome shotgun (WGS) entry which is preliminary data.</text>
</comment>